<protein>
    <submittedName>
        <fullName evidence="2">Uncharacterized protein</fullName>
    </submittedName>
</protein>
<feature type="region of interest" description="Disordered" evidence="1">
    <location>
        <begin position="1"/>
        <end position="129"/>
    </location>
</feature>
<evidence type="ECO:0000313" key="3">
    <source>
        <dbReference type="Proteomes" id="UP000774617"/>
    </source>
</evidence>
<reference evidence="2 3" key="1">
    <citation type="journal article" date="2021" name="Nat. Commun.">
        <title>Genetic determinants of endophytism in the Arabidopsis root mycobiome.</title>
        <authorList>
            <person name="Mesny F."/>
            <person name="Miyauchi S."/>
            <person name="Thiergart T."/>
            <person name="Pickel B."/>
            <person name="Atanasova L."/>
            <person name="Karlsson M."/>
            <person name="Huettel B."/>
            <person name="Barry K.W."/>
            <person name="Haridas S."/>
            <person name="Chen C."/>
            <person name="Bauer D."/>
            <person name="Andreopoulos W."/>
            <person name="Pangilinan J."/>
            <person name="LaButti K."/>
            <person name="Riley R."/>
            <person name="Lipzen A."/>
            <person name="Clum A."/>
            <person name="Drula E."/>
            <person name="Henrissat B."/>
            <person name="Kohler A."/>
            <person name="Grigoriev I.V."/>
            <person name="Martin F.M."/>
            <person name="Hacquard S."/>
        </authorList>
    </citation>
    <scope>NUCLEOTIDE SEQUENCE [LARGE SCALE GENOMIC DNA]</scope>
    <source>
        <strain evidence="2 3">MPI-SDFR-AT-0080</strain>
    </source>
</reference>
<organism evidence="2 3">
    <name type="scientific">Macrophomina phaseolina</name>
    <dbReference type="NCBI Taxonomy" id="35725"/>
    <lineage>
        <taxon>Eukaryota</taxon>
        <taxon>Fungi</taxon>
        <taxon>Dikarya</taxon>
        <taxon>Ascomycota</taxon>
        <taxon>Pezizomycotina</taxon>
        <taxon>Dothideomycetes</taxon>
        <taxon>Dothideomycetes incertae sedis</taxon>
        <taxon>Botryosphaeriales</taxon>
        <taxon>Botryosphaeriaceae</taxon>
        <taxon>Macrophomina</taxon>
    </lineage>
</organism>
<feature type="compositionally biased region" description="Polar residues" evidence="1">
    <location>
        <begin position="69"/>
        <end position="80"/>
    </location>
</feature>
<proteinExistence type="predicted"/>
<feature type="compositionally biased region" description="Low complexity" evidence="1">
    <location>
        <begin position="85"/>
        <end position="101"/>
    </location>
</feature>
<sequence>MPSEEDHSMGPDPEITAVMGLTGFGAGHGSGRSKKRQHDKAFTEFSYADFSNNASGGNAMPLGPRRRSGSSGAPANTSKASAEVASSTTTPLSAASANQGPGPAPGNPTDPTAGMTASEARKYRKKMKGANATGGLAAFLAMGKKLPDPPTTSSETSGDPADSTLAATPTPSDAIPAQSGDASTQAPQMHGQSAAQNATESVQHLDRTGAASTATDIAYFRPSFIEDPWSKLT</sequence>
<name>A0ABQ8GK58_9PEZI</name>
<gene>
    <name evidence="2" type="ORF">B0J12DRAFT_737376</name>
</gene>
<keyword evidence="3" id="KW-1185">Reference proteome</keyword>
<feature type="compositionally biased region" description="Polar residues" evidence="1">
    <location>
        <begin position="180"/>
        <end position="202"/>
    </location>
</feature>
<evidence type="ECO:0000313" key="2">
    <source>
        <dbReference type="EMBL" id="KAH7058746.1"/>
    </source>
</evidence>
<accession>A0ABQ8GK58</accession>
<dbReference type="Proteomes" id="UP000774617">
    <property type="component" value="Unassembled WGS sequence"/>
</dbReference>
<feature type="region of interest" description="Disordered" evidence="1">
    <location>
        <begin position="141"/>
        <end position="208"/>
    </location>
</feature>
<dbReference type="EMBL" id="JAGTJR010000006">
    <property type="protein sequence ID" value="KAH7058746.1"/>
    <property type="molecule type" value="Genomic_DNA"/>
</dbReference>
<comment type="caution">
    <text evidence="2">The sequence shown here is derived from an EMBL/GenBank/DDBJ whole genome shotgun (WGS) entry which is preliminary data.</text>
</comment>
<evidence type="ECO:0000256" key="1">
    <source>
        <dbReference type="SAM" id="MobiDB-lite"/>
    </source>
</evidence>